<evidence type="ECO:0000256" key="6">
    <source>
        <dbReference type="SAM" id="Phobius"/>
    </source>
</evidence>
<dbReference type="InterPro" id="IPR050833">
    <property type="entry name" value="Poly_Biosynth_Transport"/>
</dbReference>
<sequence length="481" mass="54150">MRVLKNTFYLYLSLLGTMVFGFIQLKILTAFLTKDEVGLFFAASGISLLLTTLSQLGFPLVYARFVPKYEAENKKEKGKRLLAFSLSTYTLLSLSLWLVILALSLFFRGEGLLRALLYAYPAYFFYSLLGLLLSYFVGERRMHLTALFNLTALTLFNLLLFLLRNQLTVKLVFIALLAVSLPMVAVVIAAARPSFKSLKEIRREIQPFWSFAILGSFLTPLFMYIDRALIPAFLPLSALAVFSVARKIETSARRMLGVPLSSIAPEVSYYWEREGELREGFRTSFRAFVKIYLYLVVLFVSLLILLGKPLILLISSREYLSAHVYLAILLVGGTPAALYTPYTMVARSLGRMDLFFAGDLIWIVTFGISFVPLVHLLGLTGVALSFAVAHIVTLFYVFLIVNPRTIRIPVDLKYSTAMYGGLLIFLLLFYRYGYLPGALILILLSVMGFALLKGDERKRLRAFLGSAQEPPTSTTMREKSP</sequence>
<dbReference type="EMBL" id="DRBW01000088">
    <property type="protein sequence ID" value="HDM90035.1"/>
    <property type="molecule type" value="Genomic_DNA"/>
</dbReference>
<evidence type="ECO:0000256" key="1">
    <source>
        <dbReference type="ARBA" id="ARBA00004651"/>
    </source>
</evidence>
<dbReference type="AlphaFoldDB" id="A0A7C0XAC7"/>
<feature type="transmembrane region" description="Helical" evidence="6">
    <location>
        <begin position="354"/>
        <end position="373"/>
    </location>
</feature>
<comment type="subcellular location">
    <subcellularLocation>
        <location evidence="1">Cell membrane</location>
        <topology evidence="1">Multi-pass membrane protein</topology>
    </subcellularLocation>
</comment>
<keyword evidence="4 6" id="KW-1133">Transmembrane helix</keyword>
<feature type="transmembrane region" description="Helical" evidence="6">
    <location>
        <begin position="228"/>
        <end position="245"/>
    </location>
</feature>
<dbReference type="PANTHER" id="PTHR30250">
    <property type="entry name" value="PST FAMILY PREDICTED COLANIC ACID TRANSPORTER"/>
    <property type="match status" value="1"/>
</dbReference>
<evidence type="ECO:0000313" key="7">
    <source>
        <dbReference type="EMBL" id="HDM90035.1"/>
    </source>
</evidence>
<dbReference type="PANTHER" id="PTHR30250:SF11">
    <property type="entry name" value="O-ANTIGEN TRANSPORTER-RELATED"/>
    <property type="match status" value="1"/>
</dbReference>
<keyword evidence="2" id="KW-1003">Cell membrane</keyword>
<reference evidence="7" key="1">
    <citation type="journal article" date="2020" name="mSystems">
        <title>Genome- and Community-Level Interaction Insights into Carbon Utilization and Element Cycling Functions of Hydrothermarchaeota in Hydrothermal Sediment.</title>
        <authorList>
            <person name="Zhou Z."/>
            <person name="Liu Y."/>
            <person name="Xu W."/>
            <person name="Pan J."/>
            <person name="Luo Z.H."/>
            <person name="Li M."/>
        </authorList>
    </citation>
    <scope>NUCLEOTIDE SEQUENCE [LARGE SCALE GENOMIC DNA]</scope>
    <source>
        <strain evidence="7">HyVt-237</strain>
    </source>
</reference>
<feature type="transmembrane region" description="Helical" evidence="6">
    <location>
        <begin position="379"/>
        <end position="400"/>
    </location>
</feature>
<feature type="transmembrane region" description="Helical" evidence="6">
    <location>
        <begin position="320"/>
        <end position="342"/>
    </location>
</feature>
<feature type="transmembrane region" description="Helical" evidence="6">
    <location>
        <begin position="144"/>
        <end position="163"/>
    </location>
</feature>
<dbReference type="GO" id="GO:0005886">
    <property type="term" value="C:plasma membrane"/>
    <property type="evidence" value="ECO:0007669"/>
    <property type="project" value="UniProtKB-SubCell"/>
</dbReference>
<feature type="transmembrane region" description="Helical" evidence="6">
    <location>
        <begin position="205"/>
        <end position="222"/>
    </location>
</feature>
<feature type="transmembrane region" description="Helical" evidence="6">
    <location>
        <begin position="7"/>
        <end position="27"/>
    </location>
</feature>
<organism evidence="7">
    <name type="scientific">candidate division WOR-3 bacterium</name>
    <dbReference type="NCBI Taxonomy" id="2052148"/>
    <lineage>
        <taxon>Bacteria</taxon>
        <taxon>Bacteria division WOR-3</taxon>
    </lineage>
</organism>
<evidence type="ECO:0000256" key="2">
    <source>
        <dbReference type="ARBA" id="ARBA00022475"/>
    </source>
</evidence>
<feature type="transmembrane region" description="Helical" evidence="6">
    <location>
        <begin position="169"/>
        <end position="193"/>
    </location>
</feature>
<accession>A0A7C0XAC7</accession>
<evidence type="ECO:0000256" key="3">
    <source>
        <dbReference type="ARBA" id="ARBA00022692"/>
    </source>
</evidence>
<feature type="transmembrane region" description="Helical" evidence="6">
    <location>
        <begin position="81"/>
        <end position="106"/>
    </location>
</feature>
<proteinExistence type="predicted"/>
<feature type="transmembrane region" description="Helical" evidence="6">
    <location>
        <begin position="291"/>
        <end position="314"/>
    </location>
</feature>
<comment type="caution">
    <text evidence="7">The sequence shown here is derived from an EMBL/GenBank/DDBJ whole genome shotgun (WGS) entry which is preliminary data.</text>
</comment>
<gene>
    <name evidence="7" type="ORF">ENG67_02370</name>
</gene>
<keyword evidence="3 6" id="KW-0812">Transmembrane</keyword>
<dbReference type="Proteomes" id="UP000885931">
    <property type="component" value="Unassembled WGS sequence"/>
</dbReference>
<feature type="transmembrane region" description="Helical" evidence="6">
    <location>
        <begin position="412"/>
        <end position="429"/>
    </location>
</feature>
<dbReference type="InterPro" id="IPR002797">
    <property type="entry name" value="Polysacc_synth"/>
</dbReference>
<keyword evidence="5 6" id="KW-0472">Membrane</keyword>
<feature type="transmembrane region" description="Helical" evidence="6">
    <location>
        <begin position="435"/>
        <end position="452"/>
    </location>
</feature>
<feature type="transmembrane region" description="Helical" evidence="6">
    <location>
        <begin position="118"/>
        <end position="137"/>
    </location>
</feature>
<evidence type="ECO:0000256" key="4">
    <source>
        <dbReference type="ARBA" id="ARBA00022989"/>
    </source>
</evidence>
<feature type="transmembrane region" description="Helical" evidence="6">
    <location>
        <begin position="39"/>
        <end position="61"/>
    </location>
</feature>
<protein>
    <submittedName>
        <fullName evidence="7">Lipopolysaccharide biosynthesis protein</fullName>
    </submittedName>
</protein>
<evidence type="ECO:0000256" key="5">
    <source>
        <dbReference type="ARBA" id="ARBA00023136"/>
    </source>
</evidence>
<name>A0A7C0XAC7_UNCW3</name>
<dbReference type="Pfam" id="PF01943">
    <property type="entry name" value="Polysacc_synt"/>
    <property type="match status" value="1"/>
</dbReference>